<organism evidence="1 3">
    <name type="scientific">Rotaria magnacalcarata</name>
    <dbReference type="NCBI Taxonomy" id="392030"/>
    <lineage>
        <taxon>Eukaryota</taxon>
        <taxon>Metazoa</taxon>
        <taxon>Spiralia</taxon>
        <taxon>Gnathifera</taxon>
        <taxon>Rotifera</taxon>
        <taxon>Eurotatoria</taxon>
        <taxon>Bdelloidea</taxon>
        <taxon>Philodinida</taxon>
        <taxon>Philodinidae</taxon>
        <taxon>Rotaria</taxon>
    </lineage>
</organism>
<dbReference type="Proteomes" id="UP000676336">
    <property type="component" value="Unassembled WGS sequence"/>
</dbReference>
<feature type="non-terminal residue" evidence="1">
    <location>
        <position position="81"/>
    </location>
</feature>
<dbReference type="EMBL" id="CAJOBI010147361">
    <property type="protein sequence ID" value="CAF4795817.1"/>
    <property type="molecule type" value="Genomic_DNA"/>
</dbReference>
<dbReference type="EMBL" id="CAJOBH010137234">
    <property type="protein sequence ID" value="CAF4787861.1"/>
    <property type="molecule type" value="Genomic_DNA"/>
</dbReference>
<evidence type="ECO:0000313" key="1">
    <source>
        <dbReference type="EMBL" id="CAF4787861.1"/>
    </source>
</evidence>
<name>A0A8S3B3W6_9BILA</name>
<reference evidence="1" key="1">
    <citation type="submission" date="2021-02" db="EMBL/GenBank/DDBJ databases">
        <authorList>
            <person name="Nowell W R."/>
        </authorList>
    </citation>
    <scope>NUCLEOTIDE SEQUENCE</scope>
</reference>
<accession>A0A8S3B3W6</accession>
<protein>
    <submittedName>
        <fullName evidence="1">Uncharacterized protein</fullName>
    </submittedName>
</protein>
<proteinExistence type="predicted"/>
<evidence type="ECO:0000313" key="2">
    <source>
        <dbReference type="EMBL" id="CAF4795817.1"/>
    </source>
</evidence>
<dbReference type="AlphaFoldDB" id="A0A8S3B3W6"/>
<dbReference type="Proteomes" id="UP000681967">
    <property type="component" value="Unassembled WGS sequence"/>
</dbReference>
<gene>
    <name evidence="1" type="ORF">BYL167_LOCUS47595</name>
    <name evidence="2" type="ORF">SMN809_LOCUS46964</name>
</gene>
<comment type="caution">
    <text evidence="1">The sequence shown here is derived from an EMBL/GenBank/DDBJ whole genome shotgun (WGS) entry which is preliminary data.</text>
</comment>
<feature type="non-terminal residue" evidence="1">
    <location>
        <position position="1"/>
    </location>
</feature>
<evidence type="ECO:0000313" key="3">
    <source>
        <dbReference type="Proteomes" id="UP000681967"/>
    </source>
</evidence>
<sequence length="81" mass="9678">PIDNDDELIGRLKRLRDENCSLKEITQTYEIVKRQFQNLSTQHLQLIKTSLECSNTVQMMKKSDLYSPHGRRRFQELRDNL</sequence>